<keyword evidence="2" id="KW-1185">Reference proteome</keyword>
<evidence type="ECO:0000313" key="2">
    <source>
        <dbReference type="Proteomes" id="UP000054549"/>
    </source>
</evidence>
<dbReference type="AlphaFoldDB" id="A0A0C2WLS5"/>
<proteinExistence type="predicted"/>
<dbReference type="Proteomes" id="UP000054549">
    <property type="component" value="Unassembled WGS sequence"/>
</dbReference>
<gene>
    <name evidence="1" type="ORF">M378DRAFT_419010</name>
</gene>
<evidence type="ECO:0000313" key="1">
    <source>
        <dbReference type="EMBL" id="KIL57148.1"/>
    </source>
</evidence>
<accession>A0A0C2WLS5</accession>
<organism evidence="1 2">
    <name type="scientific">Amanita muscaria (strain Koide BX008)</name>
    <dbReference type="NCBI Taxonomy" id="946122"/>
    <lineage>
        <taxon>Eukaryota</taxon>
        <taxon>Fungi</taxon>
        <taxon>Dikarya</taxon>
        <taxon>Basidiomycota</taxon>
        <taxon>Agaricomycotina</taxon>
        <taxon>Agaricomycetes</taxon>
        <taxon>Agaricomycetidae</taxon>
        <taxon>Agaricales</taxon>
        <taxon>Pluteineae</taxon>
        <taxon>Amanitaceae</taxon>
        <taxon>Amanita</taxon>
    </lineage>
</organism>
<dbReference type="EMBL" id="KN818381">
    <property type="protein sequence ID" value="KIL57148.1"/>
    <property type="molecule type" value="Genomic_DNA"/>
</dbReference>
<dbReference type="HOGENOM" id="CLU_2482857_0_0_1"/>
<protein>
    <submittedName>
        <fullName evidence="1">Uncharacterized protein</fullName>
    </submittedName>
</protein>
<sequence length="87" mass="9600">MCSLWRRCHVMVVLNRSRKFWLSGSPRYTWEELKWCPSPSSCGASSSAKPDAIKSAFSLWRSRCELTVAVGITGIADDTVGGMGNCI</sequence>
<name>A0A0C2WLS5_AMAMK</name>
<dbReference type="InParanoid" id="A0A0C2WLS5"/>
<reference evidence="1 2" key="1">
    <citation type="submission" date="2014-04" db="EMBL/GenBank/DDBJ databases">
        <title>Evolutionary Origins and Diversification of the Mycorrhizal Mutualists.</title>
        <authorList>
            <consortium name="DOE Joint Genome Institute"/>
            <consortium name="Mycorrhizal Genomics Consortium"/>
            <person name="Kohler A."/>
            <person name="Kuo A."/>
            <person name="Nagy L.G."/>
            <person name="Floudas D."/>
            <person name="Copeland A."/>
            <person name="Barry K.W."/>
            <person name="Cichocki N."/>
            <person name="Veneault-Fourrey C."/>
            <person name="LaButti K."/>
            <person name="Lindquist E.A."/>
            <person name="Lipzen A."/>
            <person name="Lundell T."/>
            <person name="Morin E."/>
            <person name="Murat C."/>
            <person name="Riley R."/>
            <person name="Ohm R."/>
            <person name="Sun H."/>
            <person name="Tunlid A."/>
            <person name="Henrissat B."/>
            <person name="Grigoriev I.V."/>
            <person name="Hibbett D.S."/>
            <person name="Martin F."/>
        </authorList>
    </citation>
    <scope>NUCLEOTIDE SEQUENCE [LARGE SCALE GENOMIC DNA]</scope>
    <source>
        <strain evidence="1 2">Koide BX008</strain>
    </source>
</reference>